<keyword evidence="3" id="KW-1185">Reference proteome</keyword>
<evidence type="ECO:0000256" key="1">
    <source>
        <dbReference type="SAM" id="SignalP"/>
    </source>
</evidence>
<reference evidence="2" key="1">
    <citation type="submission" date="2021-02" db="EMBL/GenBank/DDBJ databases">
        <authorList>
            <person name="Steward A R."/>
        </authorList>
    </citation>
    <scope>NUCLEOTIDE SEQUENCE</scope>
</reference>
<accession>A0A821N4L5</accession>
<feature type="chain" id="PRO_5032806754" evidence="1">
    <location>
        <begin position="20"/>
        <end position="284"/>
    </location>
</feature>
<dbReference type="OrthoDB" id="6671957at2759"/>
<sequence length="284" mass="33126">MQQSLLPLLLLTIIAVCSTNELPFSTRLELEKIFEEQDNDNTDKLENIEAIMFKQQSTKPIKSKIYEEEKDLDNLKEYNDYRKDLDPRYSESIDQFRTRKNEGRHRPKEIIKRDTTRDAIKKIKLIEDSLKNYDEVVTISPLLILKIRLSYLTDNIENMKPTMYHYSIPVPLDIKTQTKEGELNKILQDEISYLNDVKSDEDDDDEIEEESKSNKNKKVVKKRIFSLWSRLQGLHRGHELHHRRHLHAFYGLPDDGGGGGGDSTLTAETRATFLRPPGSPLRWG</sequence>
<dbReference type="AlphaFoldDB" id="A0A821N4L5"/>
<comment type="caution">
    <text evidence="2">The sequence shown here is derived from an EMBL/GenBank/DDBJ whole genome shotgun (WGS) entry which is preliminary data.</text>
</comment>
<dbReference type="Proteomes" id="UP000663880">
    <property type="component" value="Unassembled WGS sequence"/>
</dbReference>
<proteinExistence type="predicted"/>
<gene>
    <name evidence="2" type="ORF">PMACD_LOCUS2352</name>
</gene>
<keyword evidence="1" id="KW-0732">Signal</keyword>
<feature type="signal peptide" evidence="1">
    <location>
        <begin position="1"/>
        <end position="19"/>
    </location>
</feature>
<organism evidence="2 3">
    <name type="scientific">Pieris macdunnoughi</name>
    <dbReference type="NCBI Taxonomy" id="345717"/>
    <lineage>
        <taxon>Eukaryota</taxon>
        <taxon>Metazoa</taxon>
        <taxon>Ecdysozoa</taxon>
        <taxon>Arthropoda</taxon>
        <taxon>Hexapoda</taxon>
        <taxon>Insecta</taxon>
        <taxon>Pterygota</taxon>
        <taxon>Neoptera</taxon>
        <taxon>Endopterygota</taxon>
        <taxon>Lepidoptera</taxon>
        <taxon>Glossata</taxon>
        <taxon>Ditrysia</taxon>
        <taxon>Papilionoidea</taxon>
        <taxon>Pieridae</taxon>
        <taxon>Pierinae</taxon>
        <taxon>Pieris</taxon>
    </lineage>
</organism>
<evidence type="ECO:0000313" key="2">
    <source>
        <dbReference type="EMBL" id="CAF4781181.1"/>
    </source>
</evidence>
<name>A0A821N4L5_9NEOP</name>
<dbReference type="EMBL" id="CAJOBZ010000004">
    <property type="protein sequence ID" value="CAF4781181.1"/>
    <property type="molecule type" value="Genomic_DNA"/>
</dbReference>
<evidence type="ECO:0000313" key="3">
    <source>
        <dbReference type="Proteomes" id="UP000663880"/>
    </source>
</evidence>
<protein>
    <submittedName>
        <fullName evidence="2">Uncharacterized protein</fullName>
    </submittedName>
</protein>